<dbReference type="SUPFAM" id="SSF53474">
    <property type="entry name" value="alpha/beta-Hydrolases"/>
    <property type="match status" value="1"/>
</dbReference>
<dbReference type="OrthoDB" id="9814966at2"/>
<sequence>MSGREAGLNISDDPMCEGSERAVQRMIMATYILVHGGGMGGWVWKYIAAPLRSAGHIVHTPTLTGFGDRHHLISCDIDTAVHATDIARMMECEEVWDAVLVVHSYAGAVAPLLLTMAGDRIRRVIYLDAIVPMAGESVAEAMGFLSAEAVVGLRAQHAAGQGPLGAGVPDQVRKMADIEPQRMSADRDAWVFRHLTDMPLSANICAIPVGADAITHRVDYLGVPHTMMHPMHARADALGWTVHQLGGDRDHMVHVGDPDAVLTYLIE</sequence>
<dbReference type="GO" id="GO:0080032">
    <property type="term" value="F:methyl jasmonate esterase activity"/>
    <property type="evidence" value="ECO:0007669"/>
    <property type="project" value="TreeGrafter"/>
</dbReference>
<dbReference type="Gene3D" id="3.40.50.1820">
    <property type="entry name" value="alpha/beta hydrolase"/>
    <property type="match status" value="1"/>
</dbReference>
<dbReference type="KEGG" id="sbd:ATN00_11050"/>
<keyword evidence="3" id="KW-1185">Reference proteome</keyword>
<dbReference type="InterPro" id="IPR000073">
    <property type="entry name" value="AB_hydrolase_1"/>
</dbReference>
<evidence type="ECO:0000259" key="1">
    <source>
        <dbReference type="Pfam" id="PF12697"/>
    </source>
</evidence>
<dbReference type="GO" id="GO:0080030">
    <property type="term" value="F:methyl indole-3-acetate esterase activity"/>
    <property type="evidence" value="ECO:0007669"/>
    <property type="project" value="TreeGrafter"/>
</dbReference>
<evidence type="ECO:0000313" key="3">
    <source>
        <dbReference type="Proteomes" id="UP000056968"/>
    </source>
</evidence>
<dbReference type="InterPro" id="IPR029058">
    <property type="entry name" value="AB_hydrolase_fold"/>
</dbReference>
<dbReference type="PANTHER" id="PTHR10992">
    <property type="entry name" value="METHYLESTERASE FAMILY MEMBER"/>
    <property type="match status" value="1"/>
</dbReference>
<reference evidence="2 3" key="1">
    <citation type="submission" date="2015-11" db="EMBL/GenBank/DDBJ databases">
        <title>A Two-component Flavoprotein Monooxygenase System MeaXY Responsible for para-Hydroxylation of 2-Methyl-6-ethylaniline and 2,6-Diethylaniline in Sphingobium baderi DE-13.</title>
        <authorList>
            <person name="Cheng M."/>
            <person name="Meng Q."/>
            <person name="Yang Y."/>
            <person name="Chu C."/>
            <person name="Yan X."/>
            <person name="He J."/>
            <person name="Li S."/>
        </authorList>
    </citation>
    <scope>NUCLEOTIDE SEQUENCE [LARGE SCALE GENOMIC DNA]</scope>
    <source>
        <strain evidence="2 3">DE-13</strain>
    </source>
</reference>
<accession>A0A0S3EZ79</accession>
<dbReference type="PANTHER" id="PTHR10992:SF1086">
    <property type="entry name" value="AB HYDROLASE-1 DOMAIN-CONTAINING PROTEIN"/>
    <property type="match status" value="1"/>
</dbReference>
<organism evidence="2 3">
    <name type="scientific">Sphingobium baderi</name>
    <dbReference type="NCBI Taxonomy" id="1332080"/>
    <lineage>
        <taxon>Bacteria</taxon>
        <taxon>Pseudomonadati</taxon>
        <taxon>Pseudomonadota</taxon>
        <taxon>Alphaproteobacteria</taxon>
        <taxon>Sphingomonadales</taxon>
        <taxon>Sphingomonadaceae</taxon>
        <taxon>Sphingobium</taxon>
    </lineage>
</organism>
<evidence type="ECO:0000313" key="2">
    <source>
        <dbReference type="EMBL" id="ALR20753.1"/>
    </source>
</evidence>
<dbReference type="Proteomes" id="UP000056968">
    <property type="component" value="Chromosome"/>
</dbReference>
<dbReference type="Pfam" id="PF12697">
    <property type="entry name" value="Abhydrolase_6"/>
    <property type="match status" value="1"/>
</dbReference>
<dbReference type="AlphaFoldDB" id="A0A0S3EZ79"/>
<dbReference type="EMBL" id="CP013264">
    <property type="protein sequence ID" value="ALR20753.1"/>
    <property type="molecule type" value="Genomic_DNA"/>
</dbReference>
<dbReference type="InterPro" id="IPR045889">
    <property type="entry name" value="MES/HNL"/>
</dbReference>
<gene>
    <name evidence="2" type="ORF">ATN00_11050</name>
</gene>
<proteinExistence type="predicted"/>
<dbReference type="STRING" id="1332080.ATN00_11050"/>
<name>A0A0S3EZ79_9SPHN</name>
<feature type="domain" description="AB hydrolase-1" evidence="1">
    <location>
        <begin position="32"/>
        <end position="261"/>
    </location>
</feature>
<protein>
    <recommendedName>
        <fullName evidence="1">AB hydrolase-1 domain-containing protein</fullName>
    </recommendedName>
</protein>